<name>A0A139KA09_BACUN</name>
<keyword evidence="4" id="KW-1185">Reference proteome</keyword>
<protein>
    <submittedName>
        <fullName evidence="1">Uncharacterized protein</fullName>
    </submittedName>
</protein>
<proteinExistence type="predicted"/>
<evidence type="ECO:0000313" key="3">
    <source>
        <dbReference type="Proteomes" id="UP000466952"/>
    </source>
</evidence>
<reference evidence="2 4" key="2">
    <citation type="submission" date="2020-12" db="EMBL/GenBank/DDBJ databases">
        <title>Microorganisms.</title>
        <authorList>
            <person name="Matos J."/>
            <person name="Faleiro L."/>
            <person name="Duarte I."/>
        </authorList>
    </citation>
    <scope>NUCLEOTIDE SEQUENCE [LARGE SCALE GENOMIC DNA]</scope>
    <source>
        <strain evidence="2 4">PtFD3Pch2</strain>
    </source>
</reference>
<accession>A0A139KA09</accession>
<dbReference type="Proteomes" id="UP000466952">
    <property type="component" value="Unassembled WGS sequence"/>
</dbReference>
<dbReference type="EMBL" id="JAFBJK010000002">
    <property type="protein sequence ID" value="MBT8724951.1"/>
    <property type="molecule type" value="Genomic_DNA"/>
</dbReference>
<evidence type="ECO:0000313" key="1">
    <source>
        <dbReference type="EMBL" id="KAB4215539.1"/>
    </source>
</evidence>
<reference evidence="1 3" key="1">
    <citation type="journal article" date="2019" name="Nat. Med.">
        <title>A library of human gut bacterial isolates paired with longitudinal multiomics data enables mechanistic microbiome research.</title>
        <authorList>
            <person name="Poyet M."/>
            <person name="Groussin M."/>
            <person name="Gibbons S.M."/>
            <person name="Avila-Pacheco J."/>
            <person name="Jiang X."/>
            <person name="Kearney S.M."/>
            <person name="Perrotta A.R."/>
            <person name="Berdy B."/>
            <person name="Zhao S."/>
            <person name="Lieberman T.D."/>
            <person name="Swanson P.K."/>
            <person name="Smith M."/>
            <person name="Roesemann S."/>
            <person name="Alexander J.E."/>
            <person name="Rich S.A."/>
            <person name="Livny J."/>
            <person name="Vlamakis H."/>
            <person name="Clish C."/>
            <person name="Bullock K."/>
            <person name="Deik A."/>
            <person name="Scott J."/>
            <person name="Pierce K.A."/>
            <person name="Xavier R.J."/>
            <person name="Alm E.J."/>
        </authorList>
    </citation>
    <scope>NUCLEOTIDE SEQUENCE [LARGE SCALE GENOMIC DNA]</scope>
    <source>
        <strain evidence="1 3">BIOML-A11</strain>
    </source>
</reference>
<sequence length="136" mass="15904">MDIKELTERYQDRFDAHYLQDDNGTGRKGRKRKKEVETPNFLKDVIRPILDTLPDLLPEYGFTKTTDDYAMYGEYYRIKAGIVLVGGFSIDEDFNLYFTPLFHGKACGKSHKIDSIGQLVEIIREQFERREVKMKG</sequence>
<dbReference type="Proteomes" id="UP001196342">
    <property type="component" value="Unassembled WGS sequence"/>
</dbReference>
<comment type="caution">
    <text evidence="1">The sequence shown here is derived from an EMBL/GenBank/DDBJ whole genome shotgun (WGS) entry which is preliminary data.</text>
</comment>
<evidence type="ECO:0000313" key="4">
    <source>
        <dbReference type="Proteomes" id="UP001196342"/>
    </source>
</evidence>
<gene>
    <name evidence="1" type="ORF">GAP55_03985</name>
    <name evidence="2" type="ORF">JQN06_02030</name>
</gene>
<organism evidence="1 3">
    <name type="scientific">Bacteroides uniformis</name>
    <dbReference type="NCBI Taxonomy" id="820"/>
    <lineage>
        <taxon>Bacteria</taxon>
        <taxon>Pseudomonadati</taxon>
        <taxon>Bacteroidota</taxon>
        <taxon>Bacteroidia</taxon>
        <taxon>Bacteroidales</taxon>
        <taxon>Bacteroidaceae</taxon>
        <taxon>Bacteroides</taxon>
    </lineage>
</organism>
<evidence type="ECO:0000313" key="2">
    <source>
        <dbReference type="EMBL" id="MBT8724951.1"/>
    </source>
</evidence>
<dbReference type="EMBL" id="WCTR01000002">
    <property type="protein sequence ID" value="KAB4215539.1"/>
    <property type="molecule type" value="Genomic_DNA"/>
</dbReference>
<dbReference type="AlphaFoldDB" id="A0A139KA09"/>
<dbReference type="RefSeq" id="WP_004293681.1">
    <property type="nucleotide sequence ID" value="NZ_CAXVJK010000026.1"/>
</dbReference>